<keyword evidence="2" id="KW-1185">Reference proteome</keyword>
<accession>A0A392S9G3</accession>
<proteinExistence type="predicted"/>
<dbReference type="AlphaFoldDB" id="A0A392S9G3"/>
<comment type="caution">
    <text evidence="1">The sequence shown here is derived from an EMBL/GenBank/DDBJ whole genome shotgun (WGS) entry which is preliminary data.</text>
</comment>
<name>A0A392S9G3_9FABA</name>
<reference evidence="1 2" key="1">
    <citation type="journal article" date="2018" name="Front. Plant Sci.">
        <title>Red Clover (Trifolium pratense) and Zigzag Clover (T. medium) - A Picture of Genomic Similarities and Differences.</title>
        <authorList>
            <person name="Dluhosova J."/>
            <person name="Istvanek J."/>
            <person name="Nedelnik J."/>
            <person name="Repkova J."/>
        </authorList>
    </citation>
    <scope>NUCLEOTIDE SEQUENCE [LARGE SCALE GENOMIC DNA]</scope>
    <source>
        <strain evidence="2">cv. 10/8</strain>
        <tissue evidence="1">Leaf</tissue>
    </source>
</reference>
<organism evidence="1 2">
    <name type="scientific">Trifolium medium</name>
    <dbReference type="NCBI Taxonomy" id="97028"/>
    <lineage>
        <taxon>Eukaryota</taxon>
        <taxon>Viridiplantae</taxon>
        <taxon>Streptophyta</taxon>
        <taxon>Embryophyta</taxon>
        <taxon>Tracheophyta</taxon>
        <taxon>Spermatophyta</taxon>
        <taxon>Magnoliopsida</taxon>
        <taxon>eudicotyledons</taxon>
        <taxon>Gunneridae</taxon>
        <taxon>Pentapetalae</taxon>
        <taxon>rosids</taxon>
        <taxon>fabids</taxon>
        <taxon>Fabales</taxon>
        <taxon>Fabaceae</taxon>
        <taxon>Papilionoideae</taxon>
        <taxon>50 kb inversion clade</taxon>
        <taxon>NPAAA clade</taxon>
        <taxon>Hologalegina</taxon>
        <taxon>IRL clade</taxon>
        <taxon>Trifolieae</taxon>
        <taxon>Trifolium</taxon>
    </lineage>
</organism>
<dbReference type="Proteomes" id="UP000265520">
    <property type="component" value="Unassembled WGS sequence"/>
</dbReference>
<dbReference type="EMBL" id="LXQA010342654">
    <property type="protein sequence ID" value="MCI45329.1"/>
    <property type="molecule type" value="Genomic_DNA"/>
</dbReference>
<sequence>MESTASIGDEPIRYWGMEGGGLPKVISNGENPVEEWTEV</sequence>
<evidence type="ECO:0000313" key="1">
    <source>
        <dbReference type="EMBL" id="MCI45329.1"/>
    </source>
</evidence>
<evidence type="ECO:0000313" key="2">
    <source>
        <dbReference type="Proteomes" id="UP000265520"/>
    </source>
</evidence>
<feature type="non-terminal residue" evidence="1">
    <location>
        <position position="39"/>
    </location>
</feature>
<protein>
    <submittedName>
        <fullName evidence="1">Uncharacterized protein</fullName>
    </submittedName>
</protein>